<dbReference type="InterPro" id="IPR005829">
    <property type="entry name" value="Sugar_transporter_CS"/>
</dbReference>
<organism evidence="10 11">
    <name type="scientific">Aspergillus keveii</name>
    <dbReference type="NCBI Taxonomy" id="714993"/>
    <lineage>
        <taxon>Eukaryota</taxon>
        <taxon>Fungi</taxon>
        <taxon>Dikarya</taxon>
        <taxon>Ascomycota</taxon>
        <taxon>Pezizomycotina</taxon>
        <taxon>Eurotiomycetes</taxon>
        <taxon>Eurotiomycetidae</taxon>
        <taxon>Eurotiales</taxon>
        <taxon>Aspergillaceae</taxon>
        <taxon>Aspergillus</taxon>
        <taxon>Aspergillus subgen. Nidulantes</taxon>
    </lineage>
</organism>
<feature type="transmembrane region" description="Helical" evidence="8">
    <location>
        <begin position="521"/>
        <end position="542"/>
    </location>
</feature>
<feature type="transmembrane region" description="Helical" evidence="8">
    <location>
        <begin position="180"/>
        <end position="198"/>
    </location>
</feature>
<dbReference type="NCBIfam" id="TIGR00879">
    <property type="entry name" value="SP"/>
    <property type="match status" value="1"/>
</dbReference>
<keyword evidence="3 7" id="KW-0813">Transport</keyword>
<reference evidence="10 11" key="1">
    <citation type="submission" date="2024-07" db="EMBL/GenBank/DDBJ databases">
        <title>Section-level genome sequencing and comparative genomics of Aspergillus sections Usti and Cavernicolus.</title>
        <authorList>
            <consortium name="Lawrence Berkeley National Laboratory"/>
            <person name="Nybo J.L."/>
            <person name="Vesth T.C."/>
            <person name="Theobald S."/>
            <person name="Frisvad J.C."/>
            <person name="Larsen T.O."/>
            <person name="Kjaerboelling I."/>
            <person name="Rothschild-Mancinelli K."/>
            <person name="Lyhne E.K."/>
            <person name="Kogle M.E."/>
            <person name="Barry K."/>
            <person name="Clum A."/>
            <person name="Na H."/>
            <person name="Ledsgaard L."/>
            <person name="Lin J."/>
            <person name="Lipzen A."/>
            <person name="Kuo A."/>
            <person name="Riley R."/>
            <person name="Mondo S."/>
            <person name="Labutti K."/>
            <person name="Haridas S."/>
            <person name="Pangalinan J."/>
            <person name="Salamov A.A."/>
            <person name="Simmons B.A."/>
            <person name="Magnuson J.K."/>
            <person name="Chen J."/>
            <person name="Drula E."/>
            <person name="Henrissat B."/>
            <person name="Wiebenga A."/>
            <person name="Lubbers R.J."/>
            <person name="Gomes A.C."/>
            <person name="Makela M.R."/>
            <person name="Stajich J."/>
            <person name="Grigoriev I.V."/>
            <person name="Mortensen U.H."/>
            <person name="De Vries R.P."/>
            <person name="Baker S.E."/>
            <person name="Andersen M.R."/>
        </authorList>
    </citation>
    <scope>NUCLEOTIDE SEQUENCE [LARGE SCALE GENOMIC DNA]</scope>
    <source>
        <strain evidence="10 11">CBS 209.92</strain>
    </source>
</reference>
<gene>
    <name evidence="10" type="ORF">BJX66DRAFT_348630</name>
</gene>
<feature type="transmembrane region" description="Helical" evidence="8">
    <location>
        <begin position="82"/>
        <end position="102"/>
    </location>
</feature>
<evidence type="ECO:0000313" key="10">
    <source>
        <dbReference type="EMBL" id="KAL2784123.1"/>
    </source>
</evidence>
<feature type="transmembrane region" description="Helical" evidence="8">
    <location>
        <begin position="204"/>
        <end position="226"/>
    </location>
</feature>
<keyword evidence="4 8" id="KW-0812">Transmembrane</keyword>
<comment type="caution">
    <text evidence="10">The sequence shown here is derived from an EMBL/GenBank/DDBJ whole genome shotgun (WGS) entry which is preliminary data.</text>
</comment>
<keyword evidence="11" id="KW-1185">Reference proteome</keyword>
<evidence type="ECO:0000256" key="8">
    <source>
        <dbReference type="SAM" id="Phobius"/>
    </source>
</evidence>
<name>A0ABR4FM50_9EURO</name>
<evidence type="ECO:0000256" key="2">
    <source>
        <dbReference type="ARBA" id="ARBA00010992"/>
    </source>
</evidence>
<feature type="transmembrane region" description="Helical" evidence="8">
    <location>
        <begin position="424"/>
        <end position="447"/>
    </location>
</feature>
<dbReference type="PROSITE" id="PS00217">
    <property type="entry name" value="SUGAR_TRANSPORT_2"/>
    <property type="match status" value="1"/>
</dbReference>
<dbReference type="PANTHER" id="PTHR48022:SF49">
    <property type="entry name" value="SUGAR TRANSPORTER, PUTATIVE (AFU_ORTHOLOGUE AFUA_8G01340)-RELATED"/>
    <property type="match status" value="1"/>
</dbReference>
<feature type="transmembrane region" description="Helical" evidence="8">
    <location>
        <begin position="148"/>
        <end position="168"/>
    </location>
</feature>
<evidence type="ECO:0000256" key="1">
    <source>
        <dbReference type="ARBA" id="ARBA00004141"/>
    </source>
</evidence>
<protein>
    <recommendedName>
        <fullName evidence="9">Major facilitator superfamily (MFS) profile domain-containing protein</fullName>
    </recommendedName>
</protein>
<feature type="transmembrane region" description="Helical" evidence="8">
    <location>
        <begin position="267"/>
        <end position="290"/>
    </location>
</feature>
<comment type="subcellular location">
    <subcellularLocation>
        <location evidence="1">Membrane</location>
        <topology evidence="1">Multi-pass membrane protein</topology>
    </subcellularLocation>
</comment>
<evidence type="ECO:0000256" key="4">
    <source>
        <dbReference type="ARBA" id="ARBA00022692"/>
    </source>
</evidence>
<feature type="transmembrane region" description="Helical" evidence="8">
    <location>
        <begin position="362"/>
        <end position="383"/>
    </location>
</feature>
<comment type="similarity">
    <text evidence="2 7">Belongs to the major facilitator superfamily. Sugar transporter (TC 2.A.1.1) family.</text>
</comment>
<dbReference type="PROSITE" id="PS50850">
    <property type="entry name" value="MFS"/>
    <property type="match status" value="1"/>
</dbReference>
<feature type="domain" description="Major facilitator superfamily (MFS) profile" evidence="9">
    <location>
        <begin position="89"/>
        <end position="548"/>
    </location>
</feature>
<accession>A0ABR4FM50</accession>
<feature type="transmembrane region" description="Helical" evidence="8">
    <location>
        <begin position="238"/>
        <end position="261"/>
    </location>
</feature>
<keyword evidence="6 8" id="KW-0472">Membrane</keyword>
<dbReference type="Proteomes" id="UP001610563">
    <property type="component" value="Unassembled WGS sequence"/>
</dbReference>
<dbReference type="InterPro" id="IPR036259">
    <property type="entry name" value="MFS_trans_sf"/>
</dbReference>
<dbReference type="SUPFAM" id="SSF103473">
    <property type="entry name" value="MFS general substrate transporter"/>
    <property type="match status" value="1"/>
</dbReference>
<dbReference type="EMBL" id="JBFTWV010000193">
    <property type="protein sequence ID" value="KAL2784123.1"/>
    <property type="molecule type" value="Genomic_DNA"/>
</dbReference>
<dbReference type="InterPro" id="IPR005828">
    <property type="entry name" value="MFS_sugar_transport-like"/>
</dbReference>
<feature type="transmembrane region" description="Helical" evidence="8">
    <location>
        <begin position="395"/>
        <end position="417"/>
    </location>
</feature>
<evidence type="ECO:0000256" key="5">
    <source>
        <dbReference type="ARBA" id="ARBA00022989"/>
    </source>
</evidence>
<dbReference type="InterPro" id="IPR020846">
    <property type="entry name" value="MFS_dom"/>
</dbReference>
<evidence type="ECO:0000259" key="9">
    <source>
        <dbReference type="PROSITE" id="PS50850"/>
    </source>
</evidence>
<keyword evidence="5 8" id="KW-1133">Transmembrane helix</keyword>
<feature type="transmembrane region" description="Helical" evidence="8">
    <location>
        <begin position="491"/>
        <end position="509"/>
    </location>
</feature>
<sequence>MSDHCSKTGPPPELATIVSRIPSNEAASFEHHDLEFNGPFRGEGDVFHPLSTTVPGIGDLTDSARSATRAEQKMTLGQGFRLYPKAILWSILISSTIIMDGYDMSLLTSFFTFPVFQKSYGEPVPAPATVPESRQIEGQEPSYEISPVWQAALINGTQVGVILGLIGNGFVADSFGYRRTLLAALLALAAFVFLPVFAPNIQTLLAAQILCGIPWGVFQTLSVSYAAEVMPVVLRGHFLSYINLCWVLGQTCGVVVIRALVDTESVWAYRIPFALQWVFIIVLVTGVLFAPESPWWLIRQNKPEEARKSLLRLTRPRTGTVCVDETIAMMTHTNKIEKTLTGDGNISYLNCFRGVDLRRTEITTMVWVTQQLCGSTLTFYAAYFYEQAGFDVRDAFNLAIGMYGLAIAANVISWFLLPFVGRRRLYLAGAALSLIILIVGGCISLIPQTPAQSWALGSLIVILTFVYQMTLGPVCYTLVAEIPSTRLRVKTVVVGRVAYNLTSIVANTITPRMLNPTAWNWKGKSCFLFVGTTVVCLVWCYFRLPETFGLSFLEIDILFQKRARAAKFRVFQRNLERSGYNDLPGSNGRGTDVWQRY</sequence>
<evidence type="ECO:0000256" key="6">
    <source>
        <dbReference type="ARBA" id="ARBA00023136"/>
    </source>
</evidence>
<evidence type="ECO:0000256" key="3">
    <source>
        <dbReference type="ARBA" id="ARBA00022448"/>
    </source>
</evidence>
<proteinExistence type="inferred from homology"/>
<dbReference type="InterPro" id="IPR050360">
    <property type="entry name" value="MFS_Sugar_Transporters"/>
</dbReference>
<evidence type="ECO:0000313" key="11">
    <source>
        <dbReference type="Proteomes" id="UP001610563"/>
    </source>
</evidence>
<dbReference type="Gene3D" id="1.20.1250.20">
    <property type="entry name" value="MFS general substrate transporter like domains"/>
    <property type="match status" value="1"/>
</dbReference>
<evidence type="ECO:0000256" key="7">
    <source>
        <dbReference type="RuleBase" id="RU003346"/>
    </source>
</evidence>
<dbReference type="PANTHER" id="PTHR48022">
    <property type="entry name" value="PLASTIDIC GLUCOSE TRANSPORTER 4"/>
    <property type="match status" value="1"/>
</dbReference>
<feature type="transmembrane region" description="Helical" evidence="8">
    <location>
        <begin position="453"/>
        <end position="479"/>
    </location>
</feature>
<dbReference type="InterPro" id="IPR003663">
    <property type="entry name" value="Sugar/inositol_transpt"/>
</dbReference>
<dbReference type="Pfam" id="PF00083">
    <property type="entry name" value="Sugar_tr"/>
    <property type="match status" value="1"/>
</dbReference>